<evidence type="ECO:0000313" key="3">
    <source>
        <dbReference type="Proteomes" id="UP001201812"/>
    </source>
</evidence>
<feature type="compositionally biased region" description="Polar residues" evidence="1">
    <location>
        <begin position="240"/>
        <end position="255"/>
    </location>
</feature>
<reference evidence="2" key="1">
    <citation type="submission" date="2022-01" db="EMBL/GenBank/DDBJ databases">
        <title>Genome Sequence Resource for Two Populations of Ditylenchus destructor, the Migratory Endoparasitic Phytonematode.</title>
        <authorList>
            <person name="Zhang H."/>
            <person name="Lin R."/>
            <person name="Xie B."/>
        </authorList>
    </citation>
    <scope>NUCLEOTIDE SEQUENCE</scope>
    <source>
        <strain evidence="2">BazhouSP</strain>
    </source>
</reference>
<evidence type="ECO:0000256" key="1">
    <source>
        <dbReference type="SAM" id="MobiDB-lite"/>
    </source>
</evidence>
<feature type="region of interest" description="Disordered" evidence="1">
    <location>
        <begin position="240"/>
        <end position="273"/>
    </location>
</feature>
<proteinExistence type="predicted"/>
<dbReference type="Proteomes" id="UP001201812">
    <property type="component" value="Unassembled WGS sequence"/>
</dbReference>
<evidence type="ECO:0000313" key="2">
    <source>
        <dbReference type="EMBL" id="KAI1723424.1"/>
    </source>
</evidence>
<comment type="caution">
    <text evidence="2">The sequence shown here is derived from an EMBL/GenBank/DDBJ whole genome shotgun (WGS) entry which is preliminary data.</text>
</comment>
<keyword evidence="3" id="KW-1185">Reference proteome</keyword>
<feature type="compositionally biased region" description="Basic and acidic residues" evidence="1">
    <location>
        <begin position="111"/>
        <end position="121"/>
    </location>
</feature>
<feature type="compositionally biased region" description="Basic and acidic residues" evidence="1">
    <location>
        <begin position="86"/>
        <end position="103"/>
    </location>
</feature>
<feature type="region of interest" description="Disordered" evidence="1">
    <location>
        <begin position="85"/>
        <end position="121"/>
    </location>
</feature>
<organism evidence="2 3">
    <name type="scientific">Ditylenchus destructor</name>
    <dbReference type="NCBI Taxonomy" id="166010"/>
    <lineage>
        <taxon>Eukaryota</taxon>
        <taxon>Metazoa</taxon>
        <taxon>Ecdysozoa</taxon>
        <taxon>Nematoda</taxon>
        <taxon>Chromadorea</taxon>
        <taxon>Rhabditida</taxon>
        <taxon>Tylenchina</taxon>
        <taxon>Tylenchomorpha</taxon>
        <taxon>Sphaerularioidea</taxon>
        <taxon>Anguinidae</taxon>
        <taxon>Anguininae</taxon>
        <taxon>Ditylenchus</taxon>
    </lineage>
</organism>
<gene>
    <name evidence="2" type="ORF">DdX_03583</name>
</gene>
<dbReference type="EMBL" id="JAKKPZ010000003">
    <property type="protein sequence ID" value="KAI1723424.1"/>
    <property type="molecule type" value="Genomic_DNA"/>
</dbReference>
<protein>
    <submittedName>
        <fullName evidence="2">Uncharacterized protein</fullName>
    </submittedName>
</protein>
<name>A0AAD4NCC4_9BILA</name>
<sequence length="273" mass="30909">MVSKTLLCLSILAVTFVLYSAVSVIFRHVWKFAIDGDFTHKREYLDLEDINDPGTALDGNSLDTLRKWIEEEELLAAHKKVNGLDAKPKKENVEDDDGPKKGENEEEEAASEPKEEQKGHEVYKERMACNMNDEAANAFKDLRISGKGYKATYHLVQLVADGMTVQNHITSGQLDTIKFWFDQSTKHIIREIVKNPELFVEYGGAYKEVNGKMMFIFLFKLSNIKHVKKDNVNAQVINASQESQNPIPEAQQTIPDAQEPTPEIQEPTVEPSE</sequence>
<accession>A0AAD4NCC4</accession>
<dbReference type="AlphaFoldDB" id="A0AAD4NCC4"/>